<accession>A0ABW1A4T6</accession>
<dbReference type="SUPFAM" id="SSF47413">
    <property type="entry name" value="lambda repressor-like DNA-binding domains"/>
    <property type="match status" value="1"/>
</dbReference>
<gene>
    <name evidence="2" type="ORF">ACFPZN_28280</name>
</gene>
<keyword evidence="3" id="KW-1185">Reference proteome</keyword>
<name>A0ABW1A4T6_9ACTN</name>
<dbReference type="PROSITE" id="PS50943">
    <property type="entry name" value="HTH_CROC1"/>
    <property type="match status" value="1"/>
</dbReference>
<evidence type="ECO:0000313" key="3">
    <source>
        <dbReference type="Proteomes" id="UP001596074"/>
    </source>
</evidence>
<dbReference type="EMBL" id="JBHSON010000043">
    <property type="protein sequence ID" value="MFC5749538.1"/>
    <property type="molecule type" value="Genomic_DNA"/>
</dbReference>
<evidence type="ECO:0000313" key="2">
    <source>
        <dbReference type="EMBL" id="MFC5749538.1"/>
    </source>
</evidence>
<evidence type="ECO:0000259" key="1">
    <source>
        <dbReference type="PROSITE" id="PS50943"/>
    </source>
</evidence>
<organism evidence="2 3">
    <name type="scientific">Actinomadura rugatobispora</name>
    <dbReference type="NCBI Taxonomy" id="1994"/>
    <lineage>
        <taxon>Bacteria</taxon>
        <taxon>Bacillati</taxon>
        <taxon>Actinomycetota</taxon>
        <taxon>Actinomycetes</taxon>
        <taxon>Streptosporangiales</taxon>
        <taxon>Thermomonosporaceae</taxon>
        <taxon>Actinomadura</taxon>
    </lineage>
</organism>
<dbReference type="InterPro" id="IPR010982">
    <property type="entry name" value="Lambda_DNA-bd_dom_sf"/>
</dbReference>
<dbReference type="Gene3D" id="1.10.260.40">
    <property type="entry name" value="lambda repressor-like DNA-binding domains"/>
    <property type="match status" value="1"/>
</dbReference>
<dbReference type="Pfam" id="PF13560">
    <property type="entry name" value="HTH_31"/>
    <property type="match status" value="1"/>
</dbReference>
<dbReference type="Proteomes" id="UP001596074">
    <property type="component" value="Unassembled WGS sequence"/>
</dbReference>
<reference evidence="3" key="1">
    <citation type="journal article" date="2019" name="Int. J. Syst. Evol. Microbiol.">
        <title>The Global Catalogue of Microorganisms (GCM) 10K type strain sequencing project: providing services to taxonomists for standard genome sequencing and annotation.</title>
        <authorList>
            <consortium name="The Broad Institute Genomics Platform"/>
            <consortium name="The Broad Institute Genome Sequencing Center for Infectious Disease"/>
            <person name="Wu L."/>
            <person name="Ma J."/>
        </authorList>
    </citation>
    <scope>NUCLEOTIDE SEQUENCE [LARGE SCALE GENOMIC DNA]</scope>
    <source>
        <strain evidence="3">KCTC 42087</strain>
    </source>
</reference>
<dbReference type="Pfam" id="PF19054">
    <property type="entry name" value="DUF5753"/>
    <property type="match status" value="1"/>
</dbReference>
<dbReference type="RefSeq" id="WP_378285266.1">
    <property type="nucleotide sequence ID" value="NZ_JBHSON010000043.1"/>
</dbReference>
<comment type="caution">
    <text evidence="2">The sequence shown here is derived from an EMBL/GenBank/DDBJ whole genome shotgun (WGS) entry which is preliminary data.</text>
</comment>
<dbReference type="CDD" id="cd00093">
    <property type="entry name" value="HTH_XRE"/>
    <property type="match status" value="1"/>
</dbReference>
<dbReference type="InterPro" id="IPR001387">
    <property type="entry name" value="Cro/C1-type_HTH"/>
</dbReference>
<dbReference type="SMART" id="SM00530">
    <property type="entry name" value="HTH_XRE"/>
    <property type="match status" value="1"/>
</dbReference>
<dbReference type="InterPro" id="IPR043917">
    <property type="entry name" value="DUF5753"/>
</dbReference>
<proteinExistence type="predicted"/>
<feature type="domain" description="HTH cro/C1-type" evidence="1">
    <location>
        <begin position="21"/>
        <end position="75"/>
    </location>
</feature>
<sequence>MASPTTASDPLIPRLLLGRRLRELREARTISRARAATAAGRSPSTITRIERGRTSTAPETLTALLTLYSVADDERATLLALADQTKHRPWWHDHRDAVPHHRRRYLSAEGTAWLVRCYSDRYLPDLLRTNDYARALGSDLDLLSQRRRILRRRPRPVNLWVVLDEAVLWRPVGDAATMRAQLEHLVELCWRPNVTIQIAAYNTCRRVAPDGPLTLIRFPQQNLPDMVTLESDGTYPTRPAEIEHHWHVFNTLVTEAAPPEHTPRLVEDALSEYRTREIGARF</sequence>
<protein>
    <submittedName>
        <fullName evidence="2">Helix-turn-helix transcriptional regulator</fullName>
    </submittedName>
</protein>